<gene>
    <name evidence="3" type="ORF">PR048_012111</name>
</gene>
<dbReference type="EMBL" id="JARBHB010000004">
    <property type="protein sequence ID" value="KAJ8885905.1"/>
    <property type="molecule type" value="Genomic_DNA"/>
</dbReference>
<comment type="caution">
    <text evidence="3">The sequence shown here is derived from an EMBL/GenBank/DDBJ whole genome shotgun (WGS) entry which is preliminary data.</text>
</comment>
<reference evidence="3 4" key="1">
    <citation type="submission" date="2023-02" db="EMBL/GenBank/DDBJ databases">
        <title>LHISI_Scaffold_Assembly.</title>
        <authorList>
            <person name="Stuart O.P."/>
            <person name="Cleave R."/>
            <person name="Magrath M.J.L."/>
            <person name="Mikheyev A.S."/>
        </authorList>
    </citation>
    <scope>NUCLEOTIDE SEQUENCE [LARGE SCALE GENOMIC DNA]</scope>
    <source>
        <strain evidence="3">Daus_M_001</strain>
        <tissue evidence="3">Leg muscle</tissue>
    </source>
</reference>
<organism evidence="3 4">
    <name type="scientific">Dryococelus australis</name>
    <dbReference type="NCBI Taxonomy" id="614101"/>
    <lineage>
        <taxon>Eukaryota</taxon>
        <taxon>Metazoa</taxon>
        <taxon>Ecdysozoa</taxon>
        <taxon>Arthropoda</taxon>
        <taxon>Hexapoda</taxon>
        <taxon>Insecta</taxon>
        <taxon>Pterygota</taxon>
        <taxon>Neoptera</taxon>
        <taxon>Polyneoptera</taxon>
        <taxon>Phasmatodea</taxon>
        <taxon>Verophasmatodea</taxon>
        <taxon>Anareolatae</taxon>
        <taxon>Phasmatidae</taxon>
        <taxon>Eurycanthinae</taxon>
        <taxon>Dryococelus</taxon>
    </lineage>
</organism>
<protein>
    <submittedName>
        <fullName evidence="3">Uncharacterized protein</fullName>
    </submittedName>
</protein>
<dbReference type="Proteomes" id="UP001159363">
    <property type="component" value="Chromosome X"/>
</dbReference>
<feature type="transmembrane region" description="Helical" evidence="2">
    <location>
        <begin position="159"/>
        <end position="188"/>
    </location>
</feature>
<proteinExistence type="predicted"/>
<keyword evidence="4" id="KW-1185">Reference proteome</keyword>
<evidence type="ECO:0000313" key="4">
    <source>
        <dbReference type="Proteomes" id="UP001159363"/>
    </source>
</evidence>
<keyword evidence="2" id="KW-1133">Transmembrane helix</keyword>
<feature type="transmembrane region" description="Helical" evidence="2">
    <location>
        <begin position="135"/>
        <end position="152"/>
    </location>
</feature>
<evidence type="ECO:0000256" key="2">
    <source>
        <dbReference type="SAM" id="Phobius"/>
    </source>
</evidence>
<keyword evidence="2" id="KW-0812">Transmembrane</keyword>
<evidence type="ECO:0000256" key="1">
    <source>
        <dbReference type="SAM" id="MobiDB-lite"/>
    </source>
</evidence>
<feature type="region of interest" description="Disordered" evidence="1">
    <location>
        <begin position="101"/>
        <end position="126"/>
    </location>
</feature>
<evidence type="ECO:0000313" key="3">
    <source>
        <dbReference type="EMBL" id="KAJ8885905.1"/>
    </source>
</evidence>
<sequence>MRVIELSMEWHRSEMAGEWEILEKTHRPTLSSGTIPTCEDPVIRQGIEPGSPWWEASVLTAQPPWPQLNIMPGHSFRWCHFGTALNSEVLRADEGEARRVWSSAGMKGRGKRETPEKTRQPAASSGTIPTCENPAAVLIVVLIVFAVLIEVLSSVLIVIAVLIVVLIAVLIAIAVQSAVLSAVCAWVAS</sequence>
<name>A0ABQ9HNN5_9NEOP</name>
<keyword evidence="2" id="KW-0472">Membrane</keyword>
<accession>A0ABQ9HNN5</accession>